<dbReference type="PANTHER" id="PTHR48022:SF28">
    <property type="entry name" value="MAJOR FACILITATOR SUPERFAMILY (MFS) PROFILE DOMAIN-CONTAINING PROTEIN-RELATED"/>
    <property type="match status" value="1"/>
</dbReference>
<evidence type="ECO:0000256" key="4">
    <source>
        <dbReference type="ARBA" id="ARBA00022692"/>
    </source>
</evidence>
<dbReference type="PANTHER" id="PTHR48022">
    <property type="entry name" value="PLASTIDIC GLUCOSE TRANSPORTER 4"/>
    <property type="match status" value="1"/>
</dbReference>
<dbReference type="InterPro" id="IPR005828">
    <property type="entry name" value="MFS_sugar_transport-like"/>
</dbReference>
<dbReference type="InterPro" id="IPR020846">
    <property type="entry name" value="MFS_dom"/>
</dbReference>
<dbReference type="SUPFAM" id="SSF103473">
    <property type="entry name" value="MFS general substrate transporter"/>
    <property type="match status" value="1"/>
</dbReference>
<comment type="caution">
    <text evidence="10">The sequence shown here is derived from an EMBL/GenBank/DDBJ whole genome shotgun (WGS) entry which is preliminary data.</text>
</comment>
<evidence type="ECO:0000256" key="3">
    <source>
        <dbReference type="ARBA" id="ARBA00022448"/>
    </source>
</evidence>
<evidence type="ECO:0000256" key="8">
    <source>
        <dbReference type="SAM" id="Phobius"/>
    </source>
</evidence>
<feature type="region of interest" description="Disordered" evidence="7">
    <location>
        <begin position="357"/>
        <end position="401"/>
    </location>
</feature>
<feature type="transmembrane region" description="Helical" evidence="8">
    <location>
        <begin position="279"/>
        <end position="297"/>
    </location>
</feature>
<comment type="subcellular location">
    <subcellularLocation>
        <location evidence="1">Membrane</location>
        <topology evidence="1">Multi-pass membrane protein</topology>
    </subcellularLocation>
</comment>
<sequence length="401" mass="45428">MLLFGLMLAYWINYAFYFHPGQVQWRFPLLFQIVFALYILVLTPFLPDTPRWLMWHDPTPERGMVVLSRLRNRSIDDPIVQKEKQEILRAVQLEAEEEGTWMDLLWDGGCACRNRFFLAVGAQFMQQTSGINIVSYYAPTLFQENLGMSQERALFVGGFLQVWYLVVSFITWYIIDVVGRRRLMISMALAMCVVLACEAITVAIGGESAGIAAVFFVFIFEGCFSWGWMTSTWVYPAEILPLKLRAKGSALAAAADYLGNFIVVEITPPALKNIGYKKYIIFAIFNLIAAGIVYCFYPETAYLSLEAVDLLFVPDPDRDNEINEKKTFYHRLLQSHVVPRARMAVNEAKAELRITLSEREHTEGGATGHLPSSTQASDGIASHKSRDSEKVTVWHDDIGGE</sequence>
<keyword evidence="4 8" id="KW-0812">Transmembrane</keyword>
<dbReference type="EMBL" id="JAVDPF010000028">
    <property type="protein sequence ID" value="KAL1871214.1"/>
    <property type="molecule type" value="Genomic_DNA"/>
</dbReference>
<organism evidence="10 11">
    <name type="scientific">Paecilomyces lecythidis</name>
    <dbReference type="NCBI Taxonomy" id="3004212"/>
    <lineage>
        <taxon>Eukaryota</taxon>
        <taxon>Fungi</taxon>
        <taxon>Dikarya</taxon>
        <taxon>Ascomycota</taxon>
        <taxon>Pezizomycotina</taxon>
        <taxon>Eurotiomycetes</taxon>
        <taxon>Eurotiomycetidae</taxon>
        <taxon>Eurotiales</taxon>
        <taxon>Thermoascaceae</taxon>
        <taxon>Paecilomyces</taxon>
    </lineage>
</organism>
<dbReference type="InterPro" id="IPR036259">
    <property type="entry name" value="MFS_trans_sf"/>
</dbReference>
<evidence type="ECO:0000256" key="1">
    <source>
        <dbReference type="ARBA" id="ARBA00004141"/>
    </source>
</evidence>
<keyword evidence="11" id="KW-1185">Reference proteome</keyword>
<proteinExistence type="inferred from homology"/>
<accession>A0ABR3X622</accession>
<feature type="transmembrane region" description="Helical" evidence="8">
    <location>
        <begin position="25"/>
        <end position="46"/>
    </location>
</feature>
<keyword evidence="3" id="KW-0813">Transport</keyword>
<dbReference type="PROSITE" id="PS50850">
    <property type="entry name" value="MFS"/>
    <property type="match status" value="1"/>
</dbReference>
<feature type="domain" description="Major facilitator superfamily (MFS) profile" evidence="9">
    <location>
        <begin position="1"/>
        <end position="301"/>
    </location>
</feature>
<dbReference type="Pfam" id="PF00083">
    <property type="entry name" value="Sugar_tr"/>
    <property type="match status" value="1"/>
</dbReference>
<name>A0ABR3X622_9EURO</name>
<evidence type="ECO:0000256" key="7">
    <source>
        <dbReference type="SAM" id="MobiDB-lite"/>
    </source>
</evidence>
<evidence type="ECO:0000259" key="9">
    <source>
        <dbReference type="PROSITE" id="PS50850"/>
    </source>
</evidence>
<keyword evidence="5 8" id="KW-1133">Transmembrane helix</keyword>
<evidence type="ECO:0000256" key="6">
    <source>
        <dbReference type="ARBA" id="ARBA00023136"/>
    </source>
</evidence>
<comment type="similarity">
    <text evidence="2">Belongs to the major facilitator superfamily. Sugar transporter (TC 2.A.1.1) family.</text>
</comment>
<evidence type="ECO:0000256" key="5">
    <source>
        <dbReference type="ARBA" id="ARBA00022989"/>
    </source>
</evidence>
<dbReference type="InterPro" id="IPR003663">
    <property type="entry name" value="Sugar/inositol_transpt"/>
</dbReference>
<evidence type="ECO:0000313" key="10">
    <source>
        <dbReference type="EMBL" id="KAL1871214.1"/>
    </source>
</evidence>
<evidence type="ECO:0000313" key="11">
    <source>
        <dbReference type="Proteomes" id="UP001583193"/>
    </source>
</evidence>
<feature type="transmembrane region" description="Helical" evidence="8">
    <location>
        <begin position="211"/>
        <end position="229"/>
    </location>
</feature>
<feature type="transmembrane region" description="Helical" evidence="8">
    <location>
        <begin position="181"/>
        <end position="204"/>
    </location>
</feature>
<dbReference type="PRINTS" id="PR00171">
    <property type="entry name" value="SUGRTRNSPORT"/>
</dbReference>
<protein>
    <recommendedName>
        <fullName evidence="9">Major facilitator superfamily (MFS) profile domain-containing protein</fullName>
    </recommendedName>
</protein>
<dbReference type="InterPro" id="IPR050360">
    <property type="entry name" value="MFS_Sugar_Transporters"/>
</dbReference>
<gene>
    <name evidence="10" type="ORF">Plec18167_007148</name>
</gene>
<dbReference type="Proteomes" id="UP001583193">
    <property type="component" value="Unassembled WGS sequence"/>
</dbReference>
<feature type="compositionally biased region" description="Basic and acidic residues" evidence="7">
    <location>
        <begin position="384"/>
        <end position="401"/>
    </location>
</feature>
<dbReference type="Gene3D" id="1.20.1250.20">
    <property type="entry name" value="MFS general substrate transporter like domains"/>
    <property type="match status" value="1"/>
</dbReference>
<feature type="transmembrane region" description="Helical" evidence="8">
    <location>
        <begin position="153"/>
        <end position="175"/>
    </location>
</feature>
<reference evidence="10 11" key="1">
    <citation type="journal article" date="2024" name="IMA Fungus">
        <title>IMA Genome - F19 : A genome assembly and annotation guide to empower mycologists, including annotated draft genome sequences of Ceratocystis pirilliformis, Diaporthe australafricana, Fusarium ophioides, Paecilomyces lecythidis, and Sporothrix stenoceras.</title>
        <authorList>
            <person name="Aylward J."/>
            <person name="Wilson A.M."/>
            <person name="Visagie C.M."/>
            <person name="Spraker J."/>
            <person name="Barnes I."/>
            <person name="Buitendag C."/>
            <person name="Ceriani C."/>
            <person name="Del Mar Angel L."/>
            <person name="du Plessis D."/>
            <person name="Fuchs T."/>
            <person name="Gasser K."/>
            <person name="Kramer D."/>
            <person name="Li W."/>
            <person name="Munsamy K."/>
            <person name="Piso A."/>
            <person name="Price J.L."/>
            <person name="Sonnekus B."/>
            <person name="Thomas C."/>
            <person name="van der Nest A."/>
            <person name="van Dijk A."/>
            <person name="van Heerden A."/>
            <person name="van Vuuren N."/>
            <person name="Yilmaz N."/>
            <person name="Duong T.A."/>
            <person name="van der Merwe N.A."/>
            <person name="Wingfield M.J."/>
            <person name="Wingfield B.D."/>
        </authorList>
    </citation>
    <scope>NUCLEOTIDE SEQUENCE [LARGE SCALE GENOMIC DNA]</scope>
    <source>
        <strain evidence="10 11">CMW 18167</strain>
    </source>
</reference>
<evidence type="ECO:0000256" key="2">
    <source>
        <dbReference type="ARBA" id="ARBA00010992"/>
    </source>
</evidence>
<keyword evidence="6 8" id="KW-0472">Membrane</keyword>